<keyword evidence="6 12" id="KW-0472">Membrane</keyword>
<keyword evidence="5 12" id="KW-0443">Lipid metabolism</keyword>
<evidence type="ECO:0000256" key="9">
    <source>
        <dbReference type="ARBA" id="ARBA00023239"/>
    </source>
</evidence>
<evidence type="ECO:0000256" key="10">
    <source>
        <dbReference type="ARBA" id="ARBA00023264"/>
    </source>
</evidence>
<evidence type="ECO:0000313" key="13">
    <source>
        <dbReference type="EMBL" id="MFC3701364.1"/>
    </source>
</evidence>
<dbReference type="NCBIfam" id="TIGR00163">
    <property type="entry name" value="PS_decarb"/>
    <property type="match status" value="1"/>
</dbReference>
<keyword evidence="10 12" id="KW-1208">Phospholipid metabolism</keyword>
<feature type="active site" description="Charge relay system; for autoendoproteolytic cleavage activity" evidence="12">
    <location>
        <position position="251"/>
    </location>
</feature>
<evidence type="ECO:0000256" key="12">
    <source>
        <dbReference type="HAMAP-Rule" id="MF_00662"/>
    </source>
</evidence>
<evidence type="ECO:0000313" key="14">
    <source>
        <dbReference type="Proteomes" id="UP001595710"/>
    </source>
</evidence>
<dbReference type="EMBL" id="JBHRYN010000008">
    <property type="protein sequence ID" value="MFC3701364.1"/>
    <property type="molecule type" value="Genomic_DNA"/>
</dbReference>
<comment type="subunit">
    <text evidence="12">Heterodimer of a large membrane-associated beta subunit and a small pyruvoyl-containing alpha subunit.</text>
</comment>
<feature type="active site" description="Charge relay system; for autoendoproteolytic cleavage activity" evidence="12">
    <location>
        <position position="149"/>
    </location>
</feature>
<keyword evidence="3 12" id="KW-0444">Lipid biosynthesis</keyword>
<dbReference type="InterPro" id="IPR033177">
    <property type="entry name" value="PSD-B"/>
</dbReference>
<dbReference type="GO" id="GO:0004609">
    <property type="term" value="F:phosphatidylserine decarboxylase activity"/>
    <property type="evidence" value="ECO:0007669"/>
    <property type="project" value="UniProtKB-EC"/>
</dbReference>
<comment type="pathway">
    <text evidence="1">Lipid metabolism.</text>
</comment>
<evidence type="ECO:0000256" key="3">
    <source>
        <dbReference type="ARBA" id="ARBA00022516"/>
    </source>
</evidence>
<feature type="active site" description="Schiff-base intermediate with substrate; via pyruvic acid; for decarboxylase activity" evidence="12">
    <location>
        <position position="251"/>
    </location>
</feature>
<feature type="modified residue" description="Pyruvic acid (Ser); by autocatalysis" evidence="12">
    <location>
        <position position="251"/>
    </location>
</feature>
<dbReference type="HAMAP" id="MF_00662">
    <property type="entry name" value="PS_decarb_PSD_B_type1"/>
    <property type="match status" value="1"/>
</dbReference>
<dbReference type="InterPro" id="IPR003817">
    <property type="entry name" value="PS_Dcarbxylase"/>
</dbReference>
<evidence type="ECO:0000256" key="7">
    <source>
        <dbReference type="ARBA" id="ARBA00023145"/>
    </source>
</evidence>
<feature type="chain" id="PRO_5044947392" description="Phosphatidylserine decarboxylase alpha chain" evidence="12">
    <location>
        <begin position="251"/>
        <end position="285"/>
    </location>
</feature>
<comment type="PTM">
    <text evidence="12">Is synthesized initially as an inactive proenzyme. Formation of the active enzyme involves a self-maturation process in which the active site pyruvoyl group is generated from an internal serine residue via an autocatalytic post-translational modification. Two non-identical subunits are generated from the proenzyme in this reaction, and the pyruvate is formed at the N-terminus of the alpha chain, which is derived from the carboxyl end of the proenzyme. The autoendoproteolytic cleavage occurs by a canonical serine protease mechanism, in which the side chain hydroxyl group of the serine supplies its oxygen atom to form the C-terminus of the beta chain, while the remainder of the serine residue undergoes an oxidative deamination to produce ammonia and the pyruvoyl prosthetic group on the alpha chain. During this reaction, the Ser that is part of the protease active site of the proenzyme becomes the pyruvoyl prosthetic group, which constitutes an essential element of the active site of the mature decarboxylase.</text>
</comment>
<feature type="chain" id="PRO_5044947391" description="Phosphatidylserine decarboxylase beta chain" evidence="12">
    <location>
        <begin position="1"/>
        <end position="250"/>
    </location>
</feature>
<keyword evidence="14" id="KW-1185">Reference proteome</keyword>
<evidence type="ECO:0000256" key="1">
    <source>
        <dbReference type="ARBA" id="ARBA00005189"/>
    </source>
</evidence>
<dbReference type="Pfam" id="PF02666">
    <property type="entry name" value="PS_Dcarbxylase"/>
    <property type="match status" value="1"/>
</dbReference>
<comment type="caution">
    <text evidence="13">The sequence shown here is derived from an EMBL/GenBank/DDBJ whole genome shotgun (WGS) entry which is preliminary data.</text>
</comment>
<accession>A0ABV7WSL4</accession>
<name>A0ABV7WSL4_9GAMM</name>
<feature type="site" description="Cleavage (non-hydrolytic); by autocatalysis" evidence="12">
    <location>
        <begin position="250"/>
        <end position="251"/>
    </location>
</feature>
<reference evidence="14" key="1">
    <citation type="journal article" date="2019" name="Int. J. Syst. Evol. Microbiol.">
        <title>The Global Catalogue of Microorganisms (GCM) 10K type strain sequencing project: providing services to taxonomists for standard genome sequencing and annotation.</title>
        <authorList>
            <consortium name="The Broad Institute Genomics Platform"/>
            <consortium name="The Broad Institute Genome Sequencing Center for Infectious Disease"/>
            <person name="Wu L."/>
            <person name="Ma J."/>
        </authorList>
    </citation>
    <scope>NUCLEOTIDE SEQUENCE [LARGE SCALE GENOMIC DNA]</scope>
    <source>
        <strain evidence="14">CECT 8288</strain>
    </source>
</reference>
<comment type="cofactor">
    <cofactor evidence="12">
        <name>pyruvate</name>
        <dbReference type="ChEBI" id="CHEBI:15361"/>
    </cofactor>
    <text evidence="12">Binds 1 pyruvoyl group covalently per subunit.</text>
</comment>
<evidence type="ECO:0000256" key="4">
    <source>
        <dbReference type="ARBA" id="ARBA00022793"/>
    </source>
</evidence>
<keyword evidence="9 12" id="KW-0456">Lyase</keyword>
<gene>
    <name evidence="13" type="primary">asd</name>
    <name evidence="12" type="synonym">psd</name>
    <name evidence="13" type="ORF">ACFOND_06885</name>
</gene>
<evidence type="ECO:0000256" key="2">
    <source>
        <dbReference type="ARBA" id="ARBA00022475"/>
    </source>
</evidence>
<comment type="function">
    <text evidence="12">Catalyzes the formation of phosphatidylethanolamine (PtdEtn) from phosphatidylserine (PtdSer).</text>
</comment>
<keyword evidence="8 12" id="KW-0594">Phospholipid biosynthesis</keyword>
<dbReference type="EC" id="4.1.1.65" evidence="12"/>
<comment type="pathway">
    <text evidence="12">Phospholipid metabolism; phosphatidylethanolamine biosynthesis; phosphatidylethanolamine from CDP-diacylglycerol: step 2/2.</text>
</comment>
<dbReference type="RefSeq" id="WP_290282636.1">
    <property type="nucleotide sequence ID" value="NZ_JAUFQI010000001.1"/>
</dbReference>
<keyword evidence="7 12" id="KW-0865">Zymogen</keyword>
<comment type="similarity">
    <text evidence="12">Belongs to the phosphatidylserine decarboxylase family. PSD-B subfamily. Prokaryotic type I sub-subfamily.</text>
</comment>
<comment type="subcellular location">
    <subcellularLocation>
        <location evidence="12">Cell membrane</location>
        <topology evidence="12">Peripheral membrane protein</topology>
    </subcellularLocation>
</comment>
<dbReference type="InterPro" id="IPR033178">
    <property type="entry name" value="PSD_type1_pro"/>
</dbReference>
<evidence type="ECO:0000256" key="11">
    <source>
        <dbReference type="ARBA" id="ARBA00023317"/>
    </source>
</evidence>
<organism evidence="13 14">
    <name type="scientific">Reinekea marina</name>
    <dbReference type="NCBI Taxonomy" id="1310421"/>
    <lineage>
        <taxon>Bacteria</taxon>
        <taxon>Pseudomonadati</taxon>
        <taxon>Pseudomonadota</taxon>
        <taxon>Gammaproteobacteria</taxon>
        <taxon>Oceanospirillales</taxon>
        <taxon>Saccharospirillaceae</taxon>
        <taxon>Reinekea</taxon>
    </lineage>
</organism>
<proteinExistence type="inferred from homology"/>
<sequence>MNLKNISFIASQYLLPHHLLSRVVGYFAESELTFIKKPLMQFFLDRFGIDLTEAKRENINEYKNFNDFFTRALKDGIRPIAGSNNEFISPVDGEISQFGLIEDQTLVQAKGKSFRVVDLLGGDSTQAQKFSGGEFATLYLSPKDYHRIHMPVSGKLVKTTFIPGKLFSVNQLTAQHVPNLFARNERLVCEFETEHGPVIMVLVGAMIVASIETVWSGIVAPFQRKISQHSFETKKLDFERGEEVGRFRLGSTVILLTQKDALNWHEDIAPGATVKLGQLLQADAN</sequence>
<dbReference type="PANTHER" id="PTHR10067">
    <property type="entry name" value="PHOSPHATIDYLSERINE DECARBOXYLASE"/>
    <property type="match status" value="1"/>
</dbReference>
<protein>
    <recommendedName>
        <fullName evidence="12">Phosphatidylserine decarboxylase proenzyme</fullName>
        <ecNumber evidence="12">4.1.1.65</ecNumber>
    </recommendedName>
    <component>
        <recommendedName>
            <fullName evidence="12">Phosphatidylserine decarboxylase alpha chain</fullName>
        </recommendedName>
    </component>
    <component>
        <recommendedName>
            <fullName evidence="12">Phosphatidylserine decarboxylase beta chain</fullName>
        </recommendedName>
    </component>
</protein>
<comment type="catalytic activity">
    <reaction evidence="12">
        <text>a 1,2-diacyl-sn-glycero-3-phospho-L-serine + H(+) = a 1,2-diacyl-sn-glycero-3-phosphoethanolamine + CO2</text>
        <dbReference type="Rhea" id="RHEA:20828"/>
        <dbReference type="ChEBI" id="CHEBI:15378"/>
        <dbReference type="ChEBI" id="CHEBI:16526"/>
        <dbReference type="ChEBI" id="CHEBI:57262"/>
        <dbReference type="ChEBI" id="CHEBI:64612"/>
        <dbReference type="EC" id="4.1.1.65"/>
    </reaction>
</comment>
<keyword evidence="2 12" id="KW-1003">Cell membrane</keyword>
<evidence type="ECO:0000256" key="6">
    <source>
        <dbReference type="ARBA" id="ARBA00023136"/>
    </source>
</evidence>
<feature type="active site" description="Charge relay system; for autoendoproteolytic cleavage activity" evidence="12">
    <location>
        <position position="92"/>
    </location>
</feature>
<keyword evidence="4 12" id="KW-0210">Decarboxylase</keyword>
<evidence type="ECO:0000256" key="8">
    <source>
        <dbReference type="ARBA" id="ARBA00023209"/>
    </source>
</evidence>
<dbReference type="Proteomes" id="UP001595710">
    <property type="component" value="Unassembled WGS sequence"/>
</dbReference>
<dbReference type="PANTHER" id="PTHR10067:SF6">
    <property type="entry name" value="PHOSPHATIDYLSERINE DECARBOXYLASE PROENZYME, MITOCHONDRIAL"/>
    <property type="match status" value="1"/>
</dbReference>
<evidence type="ECO:0000256" key="5">
    <source>
        <dbReference type="ARBA" id="ARBA00023098"/>
    </source>
</evidence>
<keyword evidence="11 12" id="KW-0670">Pyruvate</keyword>